<dbReference type="OrthoDB" id="7605634at2"/>
<accession>A0A1T5BWS7</accession>
<proteinExistence type="predicted"/>
<dbReference type="AlphaFoldDB" id="A0A1T5BWS7"/>
<evidence type="ECO:0000313" key="1">
    <source>
        <dbReference type="EMBL" id="SKB51808.1"/>
    </source>
</evidence>
<keyword evidence="2" id="KW-1185">Reference proteome</keyword>
<dbReference type="InterPro" id="IPR001387">
    <property type="entry name" value="Cro/C1-type_HTH"/>
</dbReference>
<evidence type="ECO:0008006" key="3">
    <source>
        <dbReference type="Google" id="ProtNLM"/>
    </source>
</evidence>
<name>A0A1T5BWS7_9SPHN</name>
<dbReference type="STRING" id="439228.SAMN06295920_103357"/>
<reference evidence="2" key="1">
    <citation type="submission" date="2017-02" db="EMBL/GenBank/DDBJ databases">
        <authorList>
            <person name="Varghese N."/>
            <person name="Submissions S."/>
        </authorList>
    </citation>
    <scope>NUCLEOTIDE SEQUENCE [LARGE SCALE GENOMIC DNA]</scope>
    <source>
        <strain evidence="2">UM2</strain>
    </source>
</reference>
<evidence type="ECO:0000313" key="2">
    <source>
        <dbReference type="Proteomes" id="UP000189818"/>
    </source>
</evidence>
<sequence length="77" mass="8565">MHKLKAYLTDQRISYSEFAQMIGVANAGVVQKYIDGSRTPRPTIMRNIVRVTEGHLQPNDFFELGAADNPTDQAQAA</sequence>
<protein>
    <recommendedName>
        <fullName evidence="3">XRE family transcriptional regulator</fullName>
    </recommendedName>
</protein>
<gene>
    <name evidence="1" type="ORF">SAMN06295920_103357</name>
</gene>
<dbReference type="EMBL" id="FUYM01000003">
    <property type="protein sequence ID" value="SKB51808.1"/>
    <property type="molecule type" value="Genomic_DNA"/>
</dbReference>
<dbReference type="Proteomes" id="UP000189818">
    <property type="component" value="Unassembled WGS sequence"/>
</dbReference>
<dbReference type="CDD" id="cd00093">
    <property type="entry name" value="HTH_XRE"/>
    <property type="match status" value="1"/>
</dbReference>
<dbReference type="RefSeq" id="WP_079647701.1">
    <property type="nucleotide sequence ID" value="NZ_FUYM01000003.1"/>
</dbReference>
<organism evidence="1 2">
    <name type="scientific">Rhizorhabdus histidinilytica</name>
    <dbReference type="NCBI Taxonomy" id="439228"/>
    <lineage>
        <taxon>Bacteria</taxon>
        <taxon>Pseudomonadati</taxon>
        <taxon>Pseudomonadota</taxon>
        <taxon>Alphaproteobacteria</taxon>
        <taxon>Sphingomonadales</taxon>
        <taxon>Sphingomonadaceae</taxon>
        <taxon>Rhizorhabdus</taxon>
    </lineage>
</organism>